<feature type="region of interest" description="Disordered" evidence="1">
    <location>
        <begin position="1"/>
        <end position="27"/>
    </location>
</feature>
<dbReference type="OrthoDB" id="2502113at2759"/>
<feature type="compositionally biased region" description="Basic and acidic residues" evidence="1">
    <location>
        <begin position="259"/>
        <end position="304"/>
    </location>
</feature>
<feature type="region of interest" description="Disordered" evidence="1">
    <location>
        <begin position="112"/>
        <end position="146"/>
    </location>
</feature>
<protein>
    <submittedName>
        <fullName evidence="2">Uncharacterized protein</fullName>
    </submittedName>
</protein>
<dbReference type="KEGG" id="mlr:MELLADRAFT_93239"/>
<dbReference type="HOGENOM" id="CLU_554414_0_0_1"/>
<dbReference type="VEuPathDB" id="FungiDB:MELLADRAFT_93239"/>
<dbReference type="EMBL" id="GL883147">
    <property type="protein sequence ID" value="EGG00475.1"/>
    <property type="molecule type" value="Genomic_DNA"/>
</dbReference>
<feature type="compositionally biased region" description="Basic and acidic residues" evidence="1">
    <location>
        <begin position="480"/>
        <end position="492"/>
    </location>
</feature>
<name>F4S4F9_MELLP</name>
<evidence type="ECO:0000313" key="2">
    <source>
        <dbReference type="EMBL" id="EGG00475.1"/>
    </source>
</evidence>
<sequence length="492" mass="54987">MSTSQPSQSPGYHLRPGSTPYMDTLGPSAVVNSPAPHSKNLDAAALRTQPYFTTQDELTLWRQKQKEAEELNARIENLRLSGMPEDQLPSPVRLPITPLLNDIAEYRAGSRAATSVGRSTRPSSPAYPVRAASVSQTLNSQSPLKRTPLKDYPVKLASNLRPVRSVEQSPGLIMTSASVPNIVADRVDLPKTSTDQSPAYFNALKEAETIITQLRSSHDNLLIKVTELESQLDQLEGENQSLRTRTQQLESWLADEENEKEKRNRATEELRAKVEAEARQQREAQERADAQVRADHQARTDAQARMDNQSRGYPAEGMARAEAQAQADAHRTSQTNRHPGLATRSMTPDHHTGAAQLRAKLQLRDQELGKQAARPPFNIGSYPELTFPQGPPLAHANRHKGYYDSPTEPRLRRSNSSSGPLPLRSYGYTHPMMSEEEEVWLVTQAKHQEALSRVNGMYRGDVYGEVDWPPSTTNYGTHPDPYHTSHFDPRKY</sequence>
<dbReference type="RefSeq" id="XP_007416321.1">
    <property type="nucleotide sequence ID" value="XM_007416259.1"/>
</dbReference>
<organism evidence="3">
    <name type="scientific">Melampsora larici-populina (strain 98AG31 / pathotype 3-4-7)</name>
    <name type="common">Poplar leaf rust fungus</name>
    <dbReference type="NCBI Taxonomy" id="747676"/>
    <lineage>
        <taxon>Eukaryota</taxon>
        <taxon>Fungi</taxon>
        <taxon>Dikarya</taxon>
        <taxon>Basidiomycota</taxon>
        <taxon>Pucciniomycotina</taxon>
        <taxon>Pucciniomycetes</taxon>
        <taxon>Pucciniales</taxon>
        <taxon>Melampsoraceae</taxon>
        <taxon>Melampsora</taxon>
    </lineage>
</organism>
<reference evidence="3" key="1">
    <citation type="journal article" date="2011" name="Proc. Natl. Acad. Sci. U.S.A.">
        <title>Obligate biotrophy features unraveled by the genomic analysis of rust fungi.</title>
        <authorList>
            <person name="Duplessis S."/>
            <person name="Cuomo C.A."/>
            <person name="Lin Y.-C."/>
            <person name="Aerts A."/>
            <person name="Tisserant E."/>
            <person name="Veneault-Fourrey C."/>
            <person name="Joly D.L."/>
            <person name="Hacquard S."/>
            <person name="Amselem J."/>
            <person name="Cantarel B.L."/>
            <person name="Chiu R."/>
            <person name="Coutinho P.M."/>
            <person name="Feau N."/>
            <person name="Field M."/>
            <person name="Frey P."/>
            <person name="Gelhaye E."/>
            <person name="Goldberg J."/>
            <person name="Grabherr M.G."/>
            <person name="Kodira C.D."/>
            <person name="Kohler A."/>
            <person name="Kuees U."/>
            <person name="Lindquist E.A."/>
            <person name="Lucas S.M."/>
            <person name="Mago R."/>
            <person name="Mauceli E."/>
            <person name="Morin E."/>
            <person name="Murat C."/>
            <person name="Pangilinan J.L."/>
            <person name="Park R."/>
            <person name="Pearson M."/>
            <person name="Quesneville H."/>
            <person name="Rouhier N."/>
            <person name="Sakthikumar S."/>
            <person name="Salamov A.A."/>
            <person name="Schmutz J."/>
            <person name="Selles B."/>
            <person name="Shapiro H."/>
            <person name="Tanguay P."/>
            <person name="Tuskan G.A."/>
            <person name="Henrissat B."/>
            <person name="Van de Peer Y."/>
            <person name="Rouze P."/>
            <person name="Ellis J.G."/>
            <person name="Dodds P.N."/>
            <person name="Schein J.E."/>
            <person name="Zhong S."/>
            <person name="Hamelin R.C."/>
            <person name="Grigoriev I.V."/>
            <person name="Szabo L.J."/>
            <person name="Martin F."/>
        </authorList>
    </citation>
    <scope>NUCLEOTIDE SEQUENCE [LARGE SCALE GENOMIC DNA]</scope>
    <source>
        <strain evidence="3">98AG31 / pathotype 3-4-7</strain>
    </source>
</reference>
<feature type="region of interest" description="Disordered" evidence="1">
    <location>
        <begin position="251"/>
        <end position="352"/>
    </location>
</feature>
<evidence type="ECO:0000313" key="3">
    <source>
        <dbReference type="Proteomes" id="UP000001072"/>
    </source>
</evidence>
<dbReference type="InParanoid" id="F4S4F9"/>
<feature type="compositionally biased region" description="Low complexity" evidence="1">
    <location>
        <begin position="315"/>
        <end position="327"/>
    </location>
</feature>
<keyword evidence="3" id="KW-1185">Reference proteome</keyword>
<proteinExistence type="predicted"/>
<feature type="compositionally biased region" description="Polar residues" evidence="1">
    <location>
        <begin position="133"/>
        <end position="144"/>
    </location>
</feature>
<feature type="region of interest" description="Disordered" evidence="1">
    <location>
        <begin position="373"/>
        <end position="425"/>
    </location>
</feature>
<feature type="compositionally biased region" description="Polar residues" evidence="1">
    <location>
        <begin position="112"/>
        <end position="123"/>
    </location>
</feature>
<gene>
    <name evidence="2" type="ORF">MELLADRAFT_93239</name>
</gene>
<dbReference type="AlphaFoldDB" id="F4S4F9"/>
<feature type="compositionally biased region" description="Polar residues" evidence="1">
    <location>
        <begin position="1"/>
        <end position="10"/>
    </location>
</feature>
<evidence type="ECO:0000256" key="1">
    <source>
        <dbReference type="SAM" id="MobiDB-lite"/>
    </source>
</evidence>
<dbReference type="GeneID" id="18936513"/>
<dbReference type="Proteomes" id="UP000001072">
    <property type="component" value="Unassembled WGS sequence"/>
</dbReference>
<feature type="region of interest" description="Disordered" evidence="1">
    <location>
        <begin position="473"/>
        <end position="492"/>
    </location>
</feature>
<accession>F4S4F9</accession>